<dbReference type="PANTHER" id="PTHR43476">
    <property type="entry name" value="3-(3-HYDROXY-PHENYL)PROPIONATE/3-HYDROXYCINNAMIC ACID HYDROXYLASE"/>
    <property type="match status" value="1"/>
</dbReference>
<keyword evidence="1" id="KW-0560">Oxidoreductase</keyword>
<proteinExistence type="predicted"/>
<feature type="transmembrane region" description="Helical" evidence="2">
    <location>
        <begin position="186"/>
        <end position="202"/>
    </location>
</feature>
<dbReference type="Gene3D" id="1.20.120.1630">
    <property type="match status" value="1"/>
</dbReference>
<protein>
    <recommendedName>
        <fullName evidence="3">FAD-binding domain-containing protein</fullName>
    </recommendedName>
</protein>
<reference evidence="4 5" key="1">
    <citation type="submission" date="2019-07" db="EMBL/GenBank/DDBJ databases">
        <title>Whole genome shotgun sequence of Brevifollis gellanilyticus NBRC 108608.</title>
        <authorList>
            <person name="Hosoyama A."/>
            <person name="Uohara A."/>
            <person name="Ohji S."/>
            <person name="Ichikawa N."/>
        </authorList>
    </citation>
    <scope>NUCLEOTIDE SEQUENCE [LARGE SCALE GENOMIC DNA]</scope>
    <source>
        <strain evidence="4 5">NBRC 108608</strain>
    </source>
</reference>
<dbReference type="AlphaFoldDB" id="A0A512M233"/>
<organism evidence="4 5">
    <name type="scientific">Brevifollis gellanilyticus</name>
    <dbReference type="NCBI Taxonomy" id="748831"/>
    <lineage>
        <taxon>Bacteria</taxon>
        <taxon>Pseudomonadati</taxon>
        <taxon>Verrucomicrobiota</taxon>
        <taxon>Verrucomicrobiia</taxon>
        <taxon>Verrucomicrobiales</taxon>
        <taxon>Verrucomicrobiaceae</taxon>
    </lineage>
</organism>
<keyword evidence="5" id="KW-1185">Reference proteome</keyword>
<dbReference type="RefSeq" id="WP_146848299.1">
    <property type="nucleotide sequence ID" value="NZ_BKAG01000001.1"/>
</dbReference>
<dbReference type="GO" id="GO:0019622">
    <property type="term" value="P:3-(3-hydroxy)phenylpropionate catabolic process"/>
    <property type="evidence" value="ECO:0007669"/>
    <property type="project" value="TreeGrafter"/>
</dbReference>
<evidence type="ECO:0000259" key="3">
    <source>
        <dbReference type="Pfam" id="PF01494"/>
    </source>
</evidence>
<evidence type="ECO:0000256" key="1">
    <source>
        <dbReference type="ARBA" id="ARBA00023002"/>
    </source>
</evidence>
<evidence type="ECO:0000313" key="5">
    <source>
        <dbReference type="Proteomes" id="UP000321577"/>
    </source>
</evidence>
<feature type="transmembrane region" description="Helical" evidence="2">
    <location>
        <begin position="17"/>
        <end position="40"/>
    </location>
</feature>
<dbReference type="Pfam" id="PF01494">
    <property type="entry name" value="FAD_binding_3"/>
    <property type="match status" value="1"/>
</dbReference>
<dbReference type="InterPro" id="IPR050631">
    <property type="entry name" value="PheA/TfdB_FAD_monoxygenase"/>
</dbReference>
<comment type="caution">
    <text evidence="4">The sequence shown here is derived from an EMBL/GenBank/DDBJ whole genome shotgun (WGS) entry which is preliminary data.</text>
</comment>
<dbReference type="InterPro" id="IPR036188">
    <property type="entry name" value="FAD/NAD-bd_sf"/>
</dbReference>
<dbReference type="GO" id="GO:0071949">
    <property type="term" value="F:FAD binding"/>
    <property type="evidence" value="ECO:0007669"/>
    <property type="project" value="InterPro"/>
</dbReference>
<sequence length="654" mass="72865">MNEGSTAHYTPAQRYTALAYGLVSHALFLASVVVMFWSLYNGLHMSLVHLHGGTAVLMDVLLVVQFAVGHTLLLSDRGRKFMTRLAPLGLGAALSTTVFAALASLQLLVTFLLWSSSETVWWMPSGGLKLLLSGLYALSWILLAKSMSDAGLDTQIGSLGWRAVWRGERPNYKPFTRTGMFRHSRQPIYASFTLILWSAPVWTPDHLVIASLWTLYCVLAPVLKEKRYLRWYGAAFARYQRRVPYWFPGPVRSIKSTTLKPTDYDVAIVGAGPVGLLLAGLLGQRGLRVLVVDKRTEPLIHSQAIGITPPSLEILSKLGLEEEFVQQGVKIRDCQVFGHEQKLGCASFRDIPGAHRYILSLPQQKTLATLESKVASLPTVTLLRGMEITRLEQDAEMVSLGGEKILFTARWVIGCDGHKSRVRDLIQMRTRGGQYGCHFLMGDFEDHTSLGHEAHLWFTREGAVEAFPLPDGRRRWIVQTPQPVIGSDHGLISELVRQRAGLDLAVHDQLNQSPFSPRWLQAEQYHDGRVILCGDAAHLMSPIGGQGMNTGWADAEFLAEVLIAIEQRDQPALPLLEAYDRCRRCASTVATQRAARGMWLGTRTGVVSSWLRDTFMRECLFKGPLAKHIGPYFAMLTIPYNTIKSVPEKVFALR</sequence>
<dbReference type="SUPFAM" id="SSF51905">
    <property type="entry name" value="FAD/NAD(P)-binding domain"/>
    <property type="match status" value="1"/>
</dbReference>
<dbReference type="Gene3D" id="3.50.50.60">
    <property type="entry name" value="FAD/NAD(P)-binding domain"/>
    <property type="match status" value="1"/>
</dbReference>
<evidence type="ECO:0000313" key="4">
    <source>
        <dbReference type="EMBL" id="GEP40810.1"/>
    </source>
</evidence>
<feature type="domain" description="FAD-binding" evidence="3">
    <location>
        <begin position="263"/>
        <end position="593"/>
    </location>
</feature>
<dbReference type="InterPro" id="IPR002938">
    <property type="entry name" value="FAD-bd"/>
</dbReference>
<keyword evidence="2" id="KW-1133">Transmembrane helix</keyword>
<gene>
    <name evidence="4" type="ORF">BGE01nite_01010</name>
</gene>
<dbReference type="Proteomes" id="UP000321577">
    <property type="component" value="Unassembled WGS sequence"/>
</dbReference>
<feature type="transmembrane region" description="Helical" evidence="2">
    <location>
        <begin position="120"/>
        <end position="143"/>
    </location>
</feature>
<feature type="transmembrane region" description="Helical" evidence="2">
    <location>
        <begin position="52"/>
        <end position="73"/>
    </location>
</feature>
<evidence type="ECO:0000256" key="2">
    <source>
        <dbReference type="SAM" id="Phobius"/>
    </source>
</evidence>
<keyword evidence="2" id="KW-0472">Membrane</keyword>
<feature type="transmembrane region" description="Helical" evidence="2">
    <location>
        <begin position="85"/>
        <end position="114"/>
    </location>
</feature>
<name>A0A512M233_9BACT</name>
<dbReference type="PANTHER" id="PTHR43476:SF3">
    <property type="entry name" value="FAD-BINDING MONOOXYGENASE"/>
    <property type="match status" value="1"/>
</dbReference>
<dbReference type="EMBL" id="BKAG01000001">
    <property type="protein sequence ID" value="GEP40810.1"/>
    <property type="molecule type" value="Genomic_DNA"/>
</dbReference>
<accession>A0A512M233</accession>
<dbReference type="GO" id="GO:0008688">
    <property type="term" value="F:3-(3-hydroxyphenyl)propionate hydroxylase activity"/>
    <property type="evidence" value="ECO:0007669"/>
    <property type="project" value="TreeGrafter"/>
</dbReference>
<dbReference type="Gene3D" id="3.30.70.2450">
    <property type="match status" value="1"/>
</dbReference>
<dbReference type="OrthoDB" id="9766816at2"/>
<keyword evidence="2" id="KW-0812">Transmembrane</keyword>
<dbReference type="PRINTS" id="PR00420">
    <property type="entry name" value="RNGMNOXGNASE"/>
</dbReference>